<name>A0A8S3Q4C2_MYTED</name>
<dbReference type="PANTHER" id="PTHR24198:SF165">
    <property type="entry name" value="ANKYRIN REPEAT-CONTAINING PROTEIN-RELATED"/>
    <property type="match status" value="1"/>
</dbReference>
<dbReference type="InterPro" id="IPR002110">
    <property type="entry name" value="Ankyrin_rpt"/>
</dbReference>
<dbReference type="PROSITE" id="PS50088">
    <property type="entry name" value="ANK_REPEAT"/>
    <property type="match status" value="1"/>
</dbReference>
<gene>
    <name evidence="4" type="ORF">MEDL_5386</name>
</gene>
<protein>
    <submittedName>
        <fullName evidence="4">Uncharacterized protein</fullName>
    </submittedName>
</protein>
<evidence type="ECO:0000256" key="1">
    <source>
        <dbReference type="ARBA" id="ARBA00022737"/>
    </source>
</evidence>
<evidence type="ECO:0000313" key="5">
    <source>
        <dbReference type="Proteomes" id="UP000683360"/>
    </source>
</evidence>
<dbReference type="InterPro" id="IPR036770">
    <property type="entry name" value="Ankyrin_rpt-contain_sf"/>
</dbReference>
<reference evidence="4" key="1">
    <citation type="submission" date="2021-03" db="EMBL/GenBank/DDBJ databases">
        <authorList>
            <person name="Bekaert M."/>
        </authorList>
    </citation>
    <scope>NUCLEOTIDE SEQUENCE</scope>
</reference>
<dbReference type="Proteomes" id="UP000683360">
    <property type="component" value="Unassembled WGS sequence"/>
</dbReference>
<dbReference type="OrthoDB" id="10257076at2759"/>
<keyword evidence="5" id="KW-1185">Reference proteome</keyword>
<dbReference type="Gene3D" id="1.25.40.20">
    <property type="entry name" value="Ankyrin repeat-containing domain"/>
    <property type="match status" value="1"/>
</dbReference>
<evidence type="ECO:0000256" key="3">
    <source>
        <dbReference type="PROSITE-ProRule" id="PRU00023"/>
    </source>
</evidence>
<keyword evidence="1" id="KW-0677">Repeat</keyword>
<evidence type="ECO:0000256" key="2">
    <source>
        <dbReference type="ARBA" id="ARBA00023043"/>
    </source>
</evidence>
<dbReference type="EMBL" id="CAJPWZ010000311">
    <property type="protein sequence ID" value="CAG2190086.1"/>
    <property type="molecule type" value="Genomic_DNA"/>
</dbReference>
<dbReference type="Pfam" id="PF13637">
    <property type="entry name" value="Ank_4"/>
    <property type="match status" value="1"/>
</dbReference>
<dbReference type="SMART" id="SM00248">
    <property type="entry name" value="ANK"/>
    <property type="match status" value="3"/>
</dbReference>
<evidence type="ECO:0000313" key="4">
    <source>
        <dbReference type="EMBL" id="CAG2190086.1"/>
    </source>
</evidence>
<dbReference type="SUPFAM" id="SSF48403">
    <property type="entry name" value="Ankyrin repeat"/>
    <property type="match status" value="1"/>
</dbReference>
<accession>A0A8S3Q4C2</accession>
<dbReference type="AlphaFoldDB" id="A0A8S3Q4C2"/>
<comment type="caution">
    <text evidence="4">The sequence shown here is derived from an EMBL/GenBank/DDBJ whole genome shotgun (WGS) entry which is preliminary data.</text>
</comment>
<dbReference type="PANTHER" id="PTHR24198">
    <property type="entry name" value="ANKYRIN REPEAT AND PROTEIN KINASE DOMAIN-CONTAINING PROTEIN"/>
    <property type="match status" value="1"/>
</dbReference>
<organism evidence="4 5">
    <name type="scientific">Mytilus edulis</name>
    <name type="common">Blue mussel</name>
    <dbReference type="NCBI Taxonomy" id="6550"/>
    <lineage>
        <taxon>Eukaryota</taxon>
        <taxon>Metazoa</taxon>
        <taxon>Spiralia</taxon>
        <taxon>Lophotrochozoa</taxon>
        <taxon>Mollusca</taxon>
        <taxon>Bivalvia</taxon>
        <taxon>Autobranchia</taxon>
        <taxon>Pteriomorphia</taxon>
        <taxon>Mytilida</taxon>
        <taxon>Mytiloidea</taxon>
        <taxon>Mytilidae</taxon>
        <taxon>Mytilinae</taxon>
        <taxon>Mytilus</taxon>
    </lineage>
</organism>
<dbReference type="PROSITE" id="PS50297">
    <property type="entry name" value="ANK_REP_REGION"/>
    <property type="match status" value="1"/>
</dbReference>
<keyword evidence="2 3" id="KW-0040">ANK repeat</keyword>
<feature type="repeat" description="ANK" evidence="3">
    <location>
        <begin position="172"/>
        <end position="204"/>
    </location>
</feature>
<sequence length="315" mass="36479">MFDIDSNEGDKKIYKIMHTCGLQRSISKKELENSALSALGSYFTTDSFNFKFIHDALEETVGIHFCTLYPNEMFAECDITFIRDRVRIHSNECINVNSDENNLFINVNADENNLFIREDRLKEDCFRPLYTILSNELKRGRFSTLLLFFGGSLDIVKELINTGADVNCFSKSWETPLYIAVKSGRYDMAHLLLRNGALVNIRGWFDMKLPILVTSNNQQLTSLILEYDLNQTEFHKAVRHNDLQQLSLNIPLEYIDSRTRSGWTILHYAVLLNKVEAVKVLFNEELTQNDDYSVEVIQDDHRARLCRKPTPSKRS</sequence>
<proteinExistence type="predicted"/>